<protein>
    <submittedName>
        <fullName evidence="2">Uncharacterized protein</fullName>
    </submittedName>
</protein>
<organism evidence="2 3">
    <name type="scientific">Sulfobacillus benefaciens</name>
    <dbReference type="NCBI Taxonomy" id="453960"/>
    <lineage>
        <taxon>Bacteria</taxon>
        <taxon>Bacillati</taxon>
        <taxon>Bacillota</taxon>
        <taxon>Clostridia</taxon>
        <taxon>Eubacteriales</taxon>
        <taxon>Clostridiales Family XVII. Incertae Sedis</taxon>
        <taxon>Sulfobacillus</taxon>
    </lineage>
</organism>
<feature type="transmembrane region" description="Helical" evidence="1">
    <location>
        <begin position="5"/>
        <end position="26"/>
    </location>
</feature>
<dbReference type="AlphaFoldDB" id="A0A2T2WLT1"/>
<dbReference type="Proteomes" id="UP000242699">
    <property type="component" value="Unassembled WGS sequence"/>
</dbReference>
<keyword evidence="1" id="KW-1133">Transmembrane helix</keyword>
<comment type="caution">
    <text evidence="2">The sequence shown here is derived from an EMBL/GenBank/DDBJ whole genome shotgun (WGS) entry which is preliminary data.</text>
</comment>
<sequence length="93" mass="10442">MMHWILRVTASVLASLGILGLIIMIFPQMHWNLWQGTAIVLTMGYIVWMASLLITGLYWARGNEQLNRNSKRLPDNVIVWPGSGHLSKGPKAS</sequence>
<evidence type="ECO:0000313" key="3">
    <source>
        <dbReference type="Proteomes" id="UP000242699"/>
    </source>
</evidence>
<feature type="transmembrane region" description="Helical" evidence="1">
    <location>
        <begin position="38"/>
        <end position="60"/>
    </location>
</feature>
<evidence type="ECO:0000313" key="2">
    <source>
        <dbReference type="EMBL" id="PSR23183.1"/>
    </source>
</evidence>
<name>A0A2T2WLT1_9FIRM</name>
<gene>
    <name evidence="2" type="ORF">C7B43_20260</name>
</gene>
<keyword evidence="1" id="KW-0472">Membrane</keyword>
<dbReference type="EMBL" id="PXYT01000097">
    <property type="protein sequence ID" value="PSR23183.1"/>
    <property type="molecule type" value="Genomic_DNA"/>
</dbReference>
<evidence type="ECO:0000256" key="1">
    <source>
        <dbReference type="SAM" id="Phobius"/>
    </source>
</evidence>
<proteinExistence type="predicted"/>
<keyword evidence="1" id="KW-0812">Transmembrane</keyword>
<reference evidence="2 3" key="1">
    <citation type="journal article" date="2014" name="BMC Genomics">
        <title>Comparison of environmental and isolate Sulfobacillus genomes reveals diverse carbon, sulfur, nitrogen, and hydrogen metabolisms.</title>
        <authorList>
            <person name="Justice N.B."/>
            <person name="Norman A."/>
            <person name="Brown C.T."/>
            <person name="Singh A."/>
            <person name="Thomas B.C."/>
            <person name="Banfield J.F."/>
        </authorList>
    </citation>
    <scope>NUCLEOTIDE SEQUENCE [LARGE SCALE GENOMIC DNA]</scope>
    <source>
        <strain evidence="2">AMDSBA1</strain>
    </source>
</reference>
<accession>A0A2T2WLT1</accession>